<protein>
    <submittedName>
        <fullName evidence="4">Transglutaminase family protein</fullName>
    </submittedName>
</protein>
<comment type="similarity">
    <text evidence="1">Belongs to the UPF0162 family.</text>
</comment>
<dbReference type="EMBL" id="VGIY01000008">
    <property type="protein sequence ID" value="MBM3316366.1"/>
    <property type="molecule type" value="Genomic_DNA"/>
</dbReference>
<comment type="caution">
    <text evidence="4">The sequence shown here is derived from an EMBL/GenBank/DDBJ whole genome shotgun (WGS) entry which is preliminary data.</text>
</comment>
<reference evidence="4" key="1">
    <citation type="submission" date="2019-03" db="EMBL/GenBank/DDBJ databases">
        <title>Lake Tanganyika Metagenome-Assembled Genomes (MAGs).</title>
        <authorList>
            <person name="Tran P."/>
        </authorList>
    </citation>
    <scope>NUCLEOTIDE SEQUENCE</scope>
    <source>
        <strain evidence="4">M_DeepCast_400m_m2_100</strain>
    </source>
</reference>
<evidence type="ECO:0000256" key="2">
    <source>
        <dbReference type="SAM" id="Coils"/>
    </source>
</evidence>
<feature type="coiled-coil region" evidence="2">
    <location>
        <begin position="71"/>
        <end position="98"/>
    </location>
</feature>
<evidence type="ECO:0000313" key="4">
    <source>
        <dbReference type="EMBL" id="MBM3316366.1"/>
    </source>
</evidence>
<organism evidence="4 5">
    <name type="scientific">Eiseniibacteriota bacterium</name>
    <dbReference type="NCBI Taxonomy" id="2212470"/>
    <lineage>
        <taxon>Bacteria</taxon>
        <taxon>Candidatus Eiseniibacteriota</taxon>
    </lineage>
</organism>
<dbReference type="PANTHER" id="PTHR31350">
    <property type="entry name" value="SI:DKEY-261L7.2"/>
    <property type="match status" value="1"/>
</dbReference>
<dbReference type="PANTHER" id="PTHR31350:SF21">
    <property type="entry name" value="F-BOX ONLY PROTEIN 21"/>
    <property type="match status" value="1"/>
</dbReference>
<evidence type="ECO:0000259" key="3">
    <source>
        <dbReference type="Pfam" id="PF13369"/>
    </source>
</evidence>
<dbReference type="Proteomes" id="UP000748308">
    <property type="component" value="Unassembled WGS sequence"/>
</dbReference>
<dbReference type="AlphaFoldDB" id="A0A938BPZ7"/>
<evidence type="ECO:0000313" key="5">
    <source>
        <dbReference type="Proteomes" id="UP000748308"/>
    </source>
</evidence>
<gene>
    <name evidence="4" type="ORF">FJY75_00795</name>
</gene>
<keyword evidence="2" id="KW-0175">Coiled coil</keyword>
<proteinExistence type="inferred from homology"/>
<name>A0A938BPZ7_UNCEI</name>
<dbReference type="Pfam" id="PF13369">
    <property type="entry name" value="Transglut_core2"/>
    <property type="match status" value="1"/>
</dbReference>
<sequence>MPDRVEEVPGRMGSGTAVQAPRVSARGLRALASLIGDEDERIASMVWDNLLRLGTRALPYLAELEDHADPRTRLRARHVKMRIQAQRLERRFRRLAQRRNAGFDLETALTLVAQVEYPDLEPMDVALQLDDLADGLRPRIQADMVPEERIEALNGYLFRDLGFRGNRERYHDPDNSFIQRVIERRRGIPITLAAVMILVGRRIGLTLHGVGMPRNFLVRYKDKGREIFVDPFNGGRILSREECARILTSEGYYVREAFVGEFLAVASPRDMTIRMLRNLILIYSKQRLGAQVTRMIRFADILREHEHRR</sequence>
<dbReference type="InterPro" id="IPR032698">
    <property type="entry name" value="SirB1_N"/>
</dbReference>
<accession>A0A938BPZ7</accession>
<feature type="domain" description="Protein SirB1 N-terminal" evidence="3">
    <location>
        <begin position="125"/>
        <end position="277"/>
    </location>
</feature>
<evidence type="ECO:0000256" key="1">
    <source>
        <dbReference type="ARBA" id="ARBA00007100"/>
    </source>
</evidence>